<evidence type="ECO:0000313" key="2">
    <source>
        <dbReference type="Proteomes" id="UP000000211"/>
    </source>
</evidence>
<protein>
    <submittedName>
        <fullName evidence="1">Uncharacterized protein</fullName>
    </submittedName>
</protein>
<reference evidence="1 2" key="1">
    <citation type="journal article" date="2013" name="Genome Announc.">
        <title>Whole Genome Sequencing of Thermus oshimai JL-2 and Thermus thermophilus JL-18, Incomplete Denitrifiers from the United States Great Basin.</title>
        <authorList>
            <person name="Murugapiran S.K."/>
            <person name="Huntemann M."/>
            <person name="Wei C.L."/>
            <person name="Han J."/>
            <person name="Detter J.C."/>
            <person name="Han C.S."/>
            <person name="Erkkila T.H."/>
            <person name="Teshima H."/>
            <person name="Chen A."/>
            <person name="Kyrpides N."/>
            <person name="Mavrommatis K."/>
            <person name="Markowitz V."/>
            <person name="Szeto E."/>
            <person name="Ivanova N."/>
            <person name="Pagani I."/>
            <person name="Lam J."/>
            <person name="McDonald A.I."/>
            <person name="Dodsworth J.A."/>
            <person name="Pati A."/>
            <person name="Goodwin L."/>
            <person name="Peters L."/>
            <person name="Pitluck S."/>
            <person name="Woyke T."/>
            <person name="Hedlund B.P."/>
        </authorList>
    </citation>
    <scope>NUCLEOTIDE SEQUENCE</scope>
    <source>
        <strain evidence="1 2">JL-2</strain>
        <plasmid evidence="1">pTHEOS01</plasmid>
    </source>
</reference>
<dbReference type="Gene3D" id="2.60.40.1080">
    <property type="match status" value="1"/>
</dbReference>
<sequence length="211" mass="20950">MQDGGPLDGDGQANGAVVDPVALLVPVPDFTLSLNPTSLTVQQGGTGTVELTLTPRNGFTGTVSLSLENAPAGVEVNPKQVSVTGASPVAQTITVSVPSSVEPNTYQVVLVGTLGFITRQVSLALVVQAPGGGGGGGGTAGTTWTWRSGPLFDVTYGNGLFVAVGGAILTSSDGVTWTRQSSGTSNDLYAVTYGGGLFVAVGGLGTILTSP</sequence>
<dbReference type="HOGENOM" id="CLU_1304388_0_0_0"/>
<organism evidence="1 2">
    <name type="scientific">Thermus oshimai JL-2</name>
    <dbReference type="NCBI Taxonomy" id="751945"/>
    <lineage>
        <taxon>Bacteria</taxon>
        <taxon>Thermotogati</taxon>
        <taxon>Deinococcota</taxon>
        <taxon>Deinococci</taxon>
        <taxon>Thermales</taxon>
        <taxon>Thermaceae</taxon>
        <taxon>Thermus</taxon>
    </lineage>
</organism>
<keyword evidence="1" id="KW-0614">Plasmid</keyword>
<dbReference type="SUPFAM" id="SSF110296">
    <property type="entry name" value="Oligoxyloglucan reducing end-specific cellobiohydrolase"/>
    <property type="match status" value="1"/>
</dbReference>
<dbReference type="KEGG" id="tos:Theos_2262"/>
<dbReference type="EMBL" id="CP003250">
    <property type="protein sequence ID" value="AFV77252.1"/>
    <property type="molecule type" value="Genomic_DNA"/>
</dbReference>
<dbReference type="AlphaFoldDB" id="K7RLJ4"/>
<dbReference type="PATRIC" id="fig|751945.3.peg.2200"/>
<accession>K7RLJ4</accession>
<name>K7RLJ4_THEOS</name>
<gene>
    <name evidence="1" type="ORF">Theos_2262</name>
</gene>
<geneLocation type="plasmid" evidence="1 2">
    <name>pTHEOS01</name>
</geneLocation>
<proteinExistence type="predicted"/>
<dbReference type="Proteomes" id="UP000000211">
    <property type="component" value="Plasmid pTHEOS01"/>
</dbReference>
<keyword evidence="2" id="KW-1185">Reference proteome</keyword>
<dbReference type="RefSeq" id="WP_015065249.1">
    <property type="nucleotide sequence ID" value="NC_019387.1"/>
</dbReference>
<evidence type="ECO:0000313" key="1">
    <source>
        <dbReference type="EMBL" id="AFV77252.1"/>
    </source>
</evidence>